<dbReference type="RefSeq" id="WP_228847264.1">
    <property type="nucleotide sequence ID" value="NZ_JADCKQ010000001.1"/>
</dbReference>
<name>A0A8J7LJE2_9RHOB</name>
<proteinExistence type="predicted"/>
<evidence type="ECO:0000256" key="1">
    <source>
        <dbReference type="SAM" id="Phobius"/>
    </source>
</evidence>
<accession>A0A8J7LJE2</accession>
<keyword evidence="1" id="KW-0472">Membrane</keyword>
<feature type="transmembrane region" description="Helical" evidence="1">
    <location>
        <begin position="44"/>
        <end position="65"/>
    </location>
</feature>
<evidence type="ECO:0000313" key="2">
    <source>
        <dbReference type="EMBL" id="MBI1492335.1"/>
    </source>
</evidence>
<evidence type="ECO:0000313" key="3">
    <source>
        <dbReference type="Proteomes" id="UP000640583"/>
    </source>
</evidence>
<protein>
    <submittedName>
        <fullName evidence="2">Uncharacterized protein</fullName>
    </submittedName>
</protein>
<dbReference type="EMBL" id="JADCKQ010000001">
    <property type="protein sequence ID" value="MBI1492335.1"/>
    <property type="molecule type" value="Genomic_DNA"/>
</dbReference>
<keyword evidence="1" id="KW-1133">Transmembrane helix</keyword>
<feature type="transmembrane region" description="Helical" evidence="1">
    <location>
        <begin position="96"/>
        <end position="115"/>
    </location>
</feature>
<feature type="transmembrane region" description="Helical" evidence="1">
    <location>
        <begin position="13"/>
        <end position="32"/>
    </location>
</feature>
<keyword evidence="3" id="KW-1185">Reference proteome</keyword>
<dbReference type="Proteomes" id="UP000640583">
    <property type="component" value="Unassembled WGS sequence"/>
</dbReference>
<keyword evidence="1" id="KW-0812">Transmembrane</keyword>
<feature type="transmembrane region" description="Helical" evidence="1">
    <location>
        <begin position="71"/>
        <end position="89"/>
    </location>
</feature>
<comment type="caution">
    <text evidence="2">The sequence shown here is derived from an EMBL/GenBank/DDBJ whole genome shotgun (WGS) entry which is preliminary data.</text>
</comment>
<reference evidence="2" key="1">
    <citation type="submission" date="2020-10" db="EMBL/GenBank/DDBJ databases">
        <title>Paenihalocynthiibacter styelae gen. nov., sp. nov., isolated from stalked sea squirt Styela clava.</title>
        <authorList>
            <person name="Kim Y.-O."/>
            <person name="Yoon J.-H."/>
        </authorList>
    </citation>
    <scope>NUCLEOTIDE SEQUENCE</scope>
    <source>
        <strain evidence="2">MYP1-1</strain>
    </source>
</reference>
<dbReference type="AlphaFoldDB" id="A0A8J7LJE2"/>
<gene>
    <name evidence="2" type="ORF">H1D41_01650</name>
</gene>
<organism evidence="2 3">
    <name type="scientific">Halocynthiibacter styelae</name>
    <dbReference type="NCBI Taxonomy" id="2761955"/>
    <lineage>
        <taxon>Bacteria</taxon>
        <taxon>Pseudomonadati</taxon>
        <taxon>Pseudomonadota</taxon>
        <taxon>Alphaproteobacteria</taxon>
        <taxon>Rhodobacterales</taxon>
        <taxon>Paracoccaceae</taxon>
        <taxon>Halocynthiibacter</taxon>
    </lineage>
</organism>
<sequence length="121" mass="13741">MFRFSFWRNRVEAIFELIFGAITCLFLYLFYGTEDRPRHMAWRVGLRAFAFSGAIGAISALLFPVLVFVPVYIWVLWAIVFLCVLVIELEAVNRKIGILLSILAVMILCALGYSANWATGV</sequence>